<organism evidence="1 2">
    <name type="scientific">Quercus suber</name>
    <name type="common">Cork oak</name>
    <dbReference type="NCBI Taxonomy" id="58331"/>
    <lineage>
        <taxon>Eukaryota</taxon>
        <taxon>Viridiplantae</taxon>
        <taxon>Streptophyta</taxon>
        <taxon>Embryophyta</taxon>
        <taxon>Tracheophyta</taxon>
        <taxon>Spermatophyta</taxon>
        <taxon>Magnoliopsida</taxon>
        <taxon>eudicotyledons</taxon>
        <taxon>Gunneridae</taxon>
        <taxon>Pentapetalae</taxon>
        <taxon>rosids</taxon>
        <taxon>fabids</taxon>
        <taxon>Fagales</taxon>
        <taxon>Fagaceae</taxon>
        <taxon>Quercus</taxon>
    </lineage>
</organism>
<evidence type="ECO:0000313" key="1">
    <source>
        <dbReference type="EMBL" id="KAK7848307.1"/>
    </source>
</evidence>
<accession>A0AAW0LB46</accession>
<dbReference type="AlphaFoldDB" id="A0AAW0LB46"/>
<keyword evidence="2" id="KW-1185">Reference proteome</keyword>
<protein>
    <submittedName>
        <fullName evidence="1">Uncharacterized protein</fullName>
    </submittedName>
</protein>
<proteinExistence type="predicted"/>
<comment type="caution">
    <text evidence="1">The sequence shown here is derived from an EMBL/GenBank/DDBJ whole genome shotgun (WGS) entry which is preliminary data.</text>
</comment>
<sequence>MTPTSLPLFTRSLVLPTLAKYPLSVIPDQRS</sequence>
<dbReference type="Proteomes" id="UP000237347">
    <property type="component" value="Unassembled WGS sequence"/>
</dbReference>
<reference evidence="1 2" key="1">
    <citation type="journal article" date="2018" name="Sci. Data">
        <title>The draft genome sequence of cork oak.</title>
        <authorList>
            <person name="Ramos A.M."/>
            <person name="Usie A."/>
            <person name="Barbosa P."/>
            <person name="Barros P.M."/>
            <person name="Capote T."/>
            <person name="Chaves I."/>
            <person name="Simoes F."/>
            <person name="Abreu I."/>
            <person name="Carrasquinho I."/>
            <person name="Faro C."/>
            <person name="Guimaraes J.B."/>
            <person name="Mendonca D."/>
            <person name="Nobrega F."/>
            <person name="Rodrigues L."/>
            <person name="Saibo N.J.M."/>
            <person name="Varela M.C."/>
            <person name="Egas C."/>
            <person name="Matos J."/>
            <person name="Miguel C.M."/>
            <person name="Oliveira M.M."/>
            <person name="Ricardo C.P."/>
            <person name="Goncalves S."/>
        </authorList>
    </citation>
    <scope>NUCLEOTIDE SEQUENCE [LARGE SCALE GENOMIC DNA]</scope>
    <source>
        <strain evidence="2">cv. HL8</strain>
    </source>
</reference>
<name>A0AAW0LB46_QUESU</name>
<dbReference type="EMBL" id="PKMF04000129">
    <property type="protein sequence ID" value="KAK7848307.1"/>
    <property type="molecule type" value="Genomic_DNA"/>
</dbReference>
<evidence type="ECO:0000313" key="2">
    <source>
        <dbReference type="Proteomes" id="UP000237347"/>
    </source>
</evidence>
<gene>
    <name evidence="1" type="ORF">CFP56_005202</name>
</gene>